<proteinExistence type="predicted"/>
<dbReference type="PIRSF" id="PIRSF039004">
    <property type="entry name" value="ADE_EF_0837"/>
    <property type="match status" value="1"/>
</dbReference>
<dbReference type="NCBIfam" id="NF006689">
    <property type="entry name" value="PRK09237.1"/>
    <property type="match status" value="1"/>
</dbReference>
<keyword evidence="5" id="KW-1185">Reference proteome</keyword>
<dbReference type="Gene3D" id="3.20.20.140">
    <property type="entry name" value="Metal-dependent hydrolases"/>
    <property type="match status" value="1"/>
</dbReference>
<feature type="binding site" description="via carbamate group" evidence="1">
    <location>
        <position position="199"/>
    </location>
    <ligand>
        <name>Zn(2+)</name>
        <dbReference type="ChEBI" id="CHEBI:29105"/>
        <label>1</label>
    </ligand>
</feature>
<dbReference type="GO" id="GO:0046872">
    <property type="term" value="F:metal ion binding"/>
    <property type="evidence" value="ECO:0007669"/>
    <property type="project" value="UniProtKB-KW"/>
</dbReference>
<feature type="binding site" description="via carbamate group" evidence="1">
    <location>
        <position position="199"/>
    </location>
    <ligand>
        <name>Zn(2+)</name>
        <dbReference type="ChEBI" id="CHEBI:29105"/>
        <label>2</label>
    </ligand>
</feature>
<dbReference type="InterPro" id="IPR006680">
    <property type="entry name" value="Amidohydro-rel"/>
</dbReference>
<evidence type="ECO:0000256" key="1">
    <source>
        <dbReference type="PIRSR" id="PIRSR039004-1"/>
    </source>
</evidence>
<dbReference type="PANTHER" id="PTHR42717">
    <property type="entry name" value="DIHYDROOROTASE-RELATED"/>
    <property type="match status" value="1"/>
</dbReference>
<name>A0A562TFS9_CHIJA</name>
<dbReference type="SUPFAM" id="SSF51338">
    <property type="entry name" value="Composite domain of metallo-dependent hydrolases"/>
    <property type="match status" value="1"/>
</dbReference>
<dbReference type="SUPFAM" id="SSF51556">
    <property type="entry name" value="Metallo-dependent hydrolases"/>
    <property type="match status" value="1"/>
</dbReference>
<feature type="modified residue" description="N6-carboxylysine" evidence="2">
    <location>
        <position position="199"/>
    </location>
</feature>
<sequence length="430" mass="46739">MCFVNKYAMMKRTAINGSLLFVWLLLGPGLCLAQQYRLLIKGGHVIDPKNNIDRVMDVAIAGDTIAAVAPGIDPAKAAKVIQADGLYVMPGLIDIHTHNFAGTEENRYLSNSYTAIAPDGFTFRCGVTTVVDAGSAGWKSFERFKTQTIQHSQTRVLAFLNIVGEGMRGGVYEQNLPDMDPKMTALTILHNKEYLVGIKLAHYVGADWTPVDRAVEAGKIAGVPVMVDFGEQRPPLSLETLFMQHLRPGDIFTHTYAQLRGRMAVVKNGVLEPFAPAARKKGIIFDVGHGGSSFSFSQAVPALKAGFYPSTISTDIHTHSMNGGMKDMLNVMSKFLSMGMRLAEVIRASTWEPARAIRREELGHLSAGAVADVAILRVVKGSFGFIDAAGSRVEGKEKLECELTLRAGEIVYDLNGLASRPYQGLTHSIN</sequence>
<feature type="domain" description="Amidohydrolase-related" evidence="3">
    <location>
        <begin position="300"/>
        <end position="376"/>
    </location>
</feature>
<evidence type="ECO:0000313" key="4">
    <source>
        <dbReference type="EMBL" id="TWI92124.1"/>
    </source>
</evidence>
<dbReference type="InterPro" id="IPR011059">
    <property type="entry name" value="Metal-dep_hydrolase_composite"/>
</dbReference>
<dbReference type="Gene3D" id="2.30.40.10">
    <property type="entry name" value="Urease, subunit C, domain 1"/>
    <property type="match status" value="1"/>
</dbReference>
<gene>
    <name evidence="4" type="ORF">LX66_1507</name>
</gene>
<keyword evidence="1" id="KW-0862">Zinc</keyword>
<feature type="binding site" evidence="1">
    <location>
        <position position="98"/>
    </location>
    <ligand>
        <name>Zn(2+)</name>
        <dbReference type="ChEBI" id="CHEBI:29105"/>
        <label>1</label>
    </ligand>
</feature>
<accession>A0A562TFS9</accession>
<feature type="binding site" evidence="1">
    <location>
        <position position="315"/>
    </location>
    <ligand>
        <name>Zn(2+)</name>
        <dbReference type="ChEBI" id="CHEBI:29105"/>
        <label>1</label>
    </ligand>
</feature>
<comment type="caution">
    <text evidence="4">The sequence shown here is derived from an EMBL/GenBank/DDBJ whole genome shotgun (WGS) entry which is preliminary data.</text>
</comment>
<evidence type="ECO:0000256" key="2">
    <source>
        <dbReference type="PIRSR" id="PIRSR039004-2"/>
    </source>
</evidence>
<dbReference type="Pfam" id="PF01979">
    <property type="entry name" value="Amidohydro_1"/>
    <property type="match status" value="1"/>
</dbReference>
<evidence type="ECO:0000313" key="5">
    <source>
        <dbReference type="Proteomes" id="UP000316778"/>
    </source>
</evidence>
<feature type="binding site" evidence="1">
    <location>
        <position position="96"/>
    </location>
    <ligand>
        <name>Zn(2+)</name>
        <dbReference type="ChEBI" id="CHEBI:29105"/>
        <label>1</label>
    </ligand>
</feature>
<dbReference type="GO" id="GO:0016810">
    <property type="term" value="F:hydrolase activity, acting on carbon-nitrogen (but not peptide) bonds"/>
    <property type="evidence" value="ECO:0007669"/>
    <property type="project" value="InterPro"/>
</dbReference>
<dbReference type="AlphaFoldDB" id="A0A562TFS9"/>
<dbReference type="PANTHER" id="PTHR42717:SF1">
    <property type="entry name" value="IMIDAZOLONEPROPIONASE AND RELATED AMIDOHYDROLASES"/>
    <property type="match status" value="1"/>
</dbReference>
<dbReference type="EMBL" id="VLLG01000002">
    <property type="protein sequence ID" value="TWI92124.1"/>
    <property type="molecule type" value="Genomic_DNA"/>
</dbReference>
<dbReference type="Proteomes" id="UP000316778">
    <property type="component" value="Unassembled WGS sequence"/>
</dbReference>
<dbReference type="GO" id="GO:0019213">
    <property type="term" value="F:deacetylase activity"/>
    <property type="evidence" value="ECO:0007669"/>
    <property type="project" value="InterPro"/>
</dbReference>
<keyword evidence="1" id="KW-0479">Metal-binding</keyword>
<dbReference type="InterPro" id="IPR020043">
    <property type="entry name" value="Deacetylase_Atu3266-like"/>
</dbReference>
<evidence type="ECO:0000259" key="3">
    <source>
        <dbReference type="Pfam" id="PF01979"/>
    </source>
</evidence>
<protein>
    <submittedName>
        <fullName evidence="4">Dihydroorotase</fullName>
    </submittedName>
</protein>
<feature type="binding site" evidence="1">
    <location>
        <position position="254"/>
    </location>
    <ligand>
        <name>Zn(2+)</name>
        <dbReference type="ChEBI" id="CHEBI:29105"/>
        <label>2</label>
    </ligand>
</feature>
<reference evidence="4 5" key="1">
    <citation type="journal article" date="2013" name="Stand. Genomic Sci.">
        <title>Genomic Encyclopedia of Type Strains, Phase I: The one thousand microbial genomes (KMG-I) project.</title>
        <authorList>
            <person name="Kyrpides N.C."/>
            <person name="Woyke T."/>
            <person name="Eisen J.A."/>
            <person name="Garrity G."/>
            <person name="Lilburn T.G."/>
            <person name="Beck B.J."/>
            <person name="Whitman W.B."/>
            <person name="Hugenholtz P."/>
            <person name="Klenk H.P."/>
        </authorList>
    </citation>
    <scope>NUCLEOTIDE SEQUENCE [LARGE SCALE GENOMIC DNA]</scope>
    <source>
        <strain evidence="4 5">DSM 13484</strain>
    </source>
</reference>
<organism evidence="4 5">
    <name type="scientific">Chitinophaga japonensis</name>
    <name type="common">Flexibacter japonensis</name>
    <dbReference type="NCBI Taxonomy" id="104662"/>
    <lineage>
        <taxon>Bacteria</taxon>
        <taxon>Pseudomonadati</taxon>
        <taxon>Bacteroidota</taxon>
        <taxon>Chitinophagia</taxon>
        <taxon>Chitinophagales</taxon>
        <taxon>Chitinophagaceae</taxon>
        <taxon>Chitinophaga</taxon>
    </lineage>
</organism>
<dbReference type="InterPro" id="IPR032466">
    <property type="entry name" value="Metal_Hydrolase"/>
</dbReference>